<reference evidence="1" key="1">
    <citation type="submission" date="2020-02" db="EMBL/GenBank/DDBJ databases">
        <authorList>
            <person name="Meier V. D."/>
        </authorList>
    </citation>
    <scope>NUCLEOTIDE SEQUENCE</scope>
    <source>
        <strain evidence="1">AVDCRST_MAG93</strain>
    </source>
</reference>
<evidence type="ECO:0000313" key="1">
    <source>
        <dbReference type="EMBL" id="CAA9298838.1"/>
    </source>
</evidence>
<dbReference type="InterPro" id="IPR027417">
    <property type="entry name" value="P-loop_NTPase"/>
</dbReference>
<dbReference type="Gene3D" id="3.40.50.300">
    <property type="entry name" value="P-loop containing nucleotide triphosphate hydrolases"/>
    <property type="match status" value="1"/>
</dbReference>
<sequence>MSEIFEDARFIHVMRDGRAVANSMLNVYFWRGWEGPKNWGWGELSPAQEGEWNEHGQSFVVLAAIQWKILMDAMEKAKSTISSERFLEVKYENLCTDPVGQFQKVTQFCDLEWTGGFERRIRKYQPRNNNHKFMNDLTTKQQSDLEEVLRGYLMRYGYL</sequence>
<dbReference type="AlphaFoldDB" id="A0A6J4K8M4"/>
<accession>A0A6J4K8M4</accession>
<protein>
    <recommendedName>
        <fullName evidence="2">Sulfotransferase domain-containing protein</fullName>
    </recommendedName>
</protein>
<proteinExistence type="predicted"/>
<dbReference type="EMBL" id="CADCTR010001496">
    <property type="protein sequence ID" value="CAA9298838.1"/>
    <property type="molecule type" value="Genomic_DNA"/>
</dbReference>
<dbReference type="SUPFAM" id="SSF52540">
    <property type="entry name" value="P-loop containing nucleoside triphosphate hydrolases"/>
    <property type="match status" value="1"/>
</dbReference>
<organism evidence="1">
    <name type="scientific">uncultured Chloroflexia bacterium</name>
    <dbReference type="NCBI Taxonomy" id="1672391"/>
    <lineage>
        <taxon>Bacteria</taxon>
        <taxon>Bacillati</taxon>
        <taxon>Chloroflexota</taxon>
        <taxon>Chloroflexia</taxon>
        <taxon>environmental samples</taxon>
    </lineage>
</organism>
<dbReference type="Pfam" id="PF13469">
    <property type="entry name" value="Sulfotransfer_3"/>
    <property type="match status" value="1"/>
</dbReference>
<evidence type="ECO:0008006" key="2">
    <source>
        <dbReference type="Google" id="ProtNLM"/>
    </source>
</evidence>
<name>A0A6J4K8M4_9CHLR</name>
<gene>
    <name evidence="1" type="ORF">AVDCRST_MAG93-4453</name>
</gene>